<dbReference type="AlphaFoldDB" id="A0A4Y2VA12"/>
<name>A0A4Y2VA12_ARAVE</name>
<dbReference type="Proteomes" id="UP000499080">
    <property type="component" value="Unassembled WGS sequence"/>
</dbReference>
<accession>A0A4Y2VA12</accession>
<keyword evidence="2" id="KW-1185">Reference proteome</keyword>
<comment type="caution">
    <text evidence="1">The sequence shown here is derived from an EMBL/GenBank/DDBJ whole genome shotgun (WGS) entry which is preliminary data.</text>
</comment>
<gene>
    <name evidence="1" type="ORF">AVEN_146490_1</name>
</gene>
<reference evidence="1 2" key="1">
    <citation type="journal article" date="2019" name="Sci. Rep.">
        <title>Orb-weaving spider Araneus ventricosus genome elucidates the spidroin gene catalogue.</title>
        <authorList>
            <person name="Kono N."/>
            <person name="Nakamura H."/>
            <person name="Ohtoshi R."/>
            <person name="Moran D.A.P."/>
            <person name="Shinohara A."/>
            <person name="Yoshida Y."/>
            <person name="Fujiwara M."/>
            <person name="Mori M."/>
            <person name="Tomita M."/>
            <person name="Arakawa K."/>
        </authorList>
    </citation>
    <scope>NUCLEOTIDE SEQUENCE [LARGE SCALE GENOMIC DNA]</scope>
</reference>
<evidence type="ECO:0000313" key="1">
    <source>
        <dbReference type="EMBL" id="GBO20567.1"/>
    </source>
</evidence>
<dbReference type="EMBL" id="BGPR01043900">
    <property type="protein sequence ID" value="GBO20567.1"/>
    <property type="molecule type" value="Genomic_DNA"/>
</dbReference>
<organism evidence="1 2">
    <name type="scientific">Araneus ventricosus</name>
    <name type="common">Orbweaver spider</name>
    <name type="synonym">Epeira ventricosa</name>
    <dbReference type="NCBI Taxonomy" id="182803"/>
    <lineage>
        <taxon>Eukaryota</taxon>
        <taxon>Metazoa</taxon>
        <taxon>Ecdysozoa</taxon>
        <taxon>Arthropoda</taxon>
        <taxon>Chelicerata</taxon>
        <taxon>Arachnida</taxon>
        <taxon>Araneae</taxon>
        <taxon>Araneomorphae</taxon>
        <taxon>Entelegynae</taxon>
        <taxon>Araneoidea</taxon>
        <taxon>Araneidae</taxon>
        <taxon>Araneus</taxon>
    </lineage>
</organism>
<sequence length="98" mass="11120">MERLCREPHSISQDGSFLPTLKAVKNARVEASENELVVESCSEPHTSLGRSFPPWRQAVKECRELEASEMNLSWRLSQRNSTVSRTGFLHGASCKEMR</sequence>
<protein>
    <submittedName>
        <fullName evidence="1">Uncharacterized protein</fullName>
    </submittedName>
</protein>
<evidence type="ECO:0000313" key="2">
    <source>
        <dbReference type="Proteomes" id="UP000499080"/>
    </source>
</evidence>
<proteinExistence type="predicted"/>